<dbReference type="AlphaFoldDB" id="A0A0P1IF41"/>
<name>A0A0P1IF41_9RHOB</name>
<comment type="cofactor">
    <cofactor evidence="1 4">
        <name>a divalent metal cation</name>
        <dbReference type="ChEBI" id="CHEBI:60240"/>
    </cofactor>
</comment>
<keyword evidence="3 4" id="KW-0546">Nucleotide metabolism</keyword>
<comment type="subcellular location">
    <subcellularLocation>
        <location evidence="4">Cytoplasm</location>
    </subcellularLocation>
</comment>
<comment type="function">
    <text evidence="4">Nucleoside triphosphate pyrophosphatase. May have a dual role in cell division arrest and in preventing the incorporation of modified nucleotides into cellular nucleic acids.</text>
</comment>
<dbReference type="CDD" id="cd00555">
    <property type="entry name" value="Maf"/>
    <property type="match status" value="1"/>
</dbReference>
<accession>A0A0P1IF41</accession>
<evidence type="ECO:0000256" key="4">
    <source>
        <dbReference type="HAMAP-Rule" id="MF_00528"/>
    </source>
</evidence>
<evidence type="ECO:0000313" key="5">
    <source>
        <dbReference type="EMBL" id="CUK09559.1"/>
    </source>
</evidence>
<dbReference type="HAMAP" id="MF_00528">
    <property type="entry name" value="Maf"/>
    <property type="match status" value="1"/>
</dbReference>
<dbReference type="PIRSF" id="PIRSF006305">
    <property type="entry name" value="Maf"/>
    <property type="match status" value="1"/>
</dbReference>
<dbReference type="InterPro" id="IPR003697">
    <property type="entry name" value="Maf-like"/>
</dbReference>
<dbReference type="Pfam" id="PF02545">
    <property type="entry name" value="Maf"/>
    <property type="match status" value="1"/>
</dbReference>
<dbReference type="EC" id="3.6.1.9" evidence="4"/>
<dbReference type="NCBIfam" id="TIGR00172">
    <property type="entry name" value="maf"/>
    <property type="match status" value="1"/>
</dbReference>
<dbReference type="GO" id="GO:0005737">
    <property type="term" value="C:cytoplasm"/>
    <property type="evidence" value="ECO:0007669"/>
    <property type="project" value="UniProtKB-SubCell"/>
</dbReference>
<comment type="caution">
    <text evidence="4">Lacks conserved residue(s) required for the propagation of feature annotation.</text>
</comment>
<reference evidence="6" key="1">
    <citation type="submission" date="2015-09" db="EMBL/GenBank/DDBJ databases">
        <authorList>
            <person name="Rodrigo-Torres Lidia"/>
            <person name="Arahal R.David."/>
        </authorList>
    </citation>
    <scope>NUCLEOTIDE SEQUENCE [LARGE SCALE GENOMIC DNA]</scope>
    <source>
        <strain evidence="6">CECT 7735</strain>
    </source>
</reference>
<organism evidence="5 6">
    <name type="scientific">Shimia thalassica</name>
    <dbReference type="NCBI Taxonomy" id="1715693"/>
    <lineage>
        <taxon>Bacteria</taxon>
        <taxon>Pseudomonadati</taxon>
        <taxon>Pseudomonadota</taxon>
        <taxon>Alphaproteobacteria</taxon>
        <taxon>Rhodobacterales</taxon>
        <taxon>Roseobacteraceae</taxon>
    </lineage>
</organism>
<comment type="catalytic activity">
    <reaction evidence="4">
        <text>a ribonucleoside 5'-triphosphate + H2O = a ribonucleoside 5'-phosphate + diphosphate + H(+)</text>
        <dbReference type="Rhea" id="RHEA:23996"/>
        <dbReference type="ChEBI" id="CHEBI:15377"/>
        <dbReference type="ChEBI" id="CHEBI:15378"/>
        <dbReference type="ChEBI" id="CHEBI:33019"/>
        <dbReference type="ChEBI" id="CHEBI:58043"/>
        <dbReference type="ChEBI" id="CHEBI:61557"/>
        <dbReference type="EC" id="3.6.1.9"/>
    </reaction>
</comment>
<dbReference type="InterPro" id="IPR029001">
    <property type="entry name" value="ITPase-like_fam"/>
</dbReference>
<proteinExistence type="inferred from homology"/>
<dbReference type="Gene3D" id="3.90.950.10">
    <property type="match status" value="1"/>
</dbReference>
<keyword evidence="6" id="KW-1185">Reference proteome</keyword>
<dbReference type="GO" id="GO:0009117">
    <property type="term" value="P:nucleotide metabolic process"/>
    <property type="evidence" value="ECO:0007669"/>
    <property type="project" value="UniProtKB-KW"/>
</dbReference>
<dbReference type="STRING" id="1715693.PH7735_03385"/>
<keyword evidence="2 4" id="KW-0378">Hydrolase</keyword>
<gene>
    <name evidence="5" type="primary">yceF</name>
    <name evidence="5" type="ORF">PH7735_03385</name>
</gene>
<dbReference type="PANTHER" id="PTHR43213">
    <property type="entry name" value="BIFUNCTIONAL DTTP/UTP PYROPHOSPHATASE/METHYLTRANSFERASE PROTEIN-RELATED"/>
    <property type="match status" value="1"/>
</dbReference>
<evidence type="ECO:0000256" key="3">
    <source>
        <dbReference type="ARBA" id="ARBA00023080"/>
    </source>
</evidence>
<dbReference type="EMBL" id="CYTW01000004">
    <property type="protein sequence ID" value="CUK09559.1"/>
    <property type="molecule type" value="Genomic_DNA"/>
</dbReference>
<keyword evidence="4" id="KW-0963">Cytoplasm</keyword>
<sequence length="235" mass="26610">MEHRETGCVSTACKVGSNFPKIIPKLVAPKLHGFIHMPPQIILASGSDIRAKLLRDAGVDFDVITAKVDEEMIKLSLEAEEAPPRDIADFLAETKAGKVAAKHPDKMVIGCDQVLDFKGRIFSKPKTIEEAREQLLALRNERHMLLSAAVIFFEGKPIWRHVGTVRLMMRDFSDDYLDDYLQRNWDSIRWSVGGYKLEEEGIRLFHRVDGDYFNVLGLPLLEILNYLMARGDLSS</sequence>
<comment type="catalytic activity">
    <reaction evidence="4">
        <text>a 2'-deoxyribonucleoside 5'-triphosphate + H2O = a 2'-deoxyribonucleoside 5'-phosphate + diphosphate + H(+)</text>
        <dbReference type="Rhea" id="RHEA:44644"/>
        <dbReference type="ChEBI" id="CHEBI:15377"/>
        <dbReference type="ChEBI" id="CHEBI:15378"/>
        <dbReference type="ChEBI" id="CHEBI:33019"/>
        <dbReference type="ChEBI" id="CHEBI:61560"/>
        <dbReference type="ChEBI" id="CHEBI:65317"/>
        <dbReference type="EC" id="3.6.1.9"/>
    </reaction>
</comment>
<feature type="active site" description="Proton acceptor" evidence="4">
    <location>
        <position position="112"/>
    </location>
</feature>
<protein>
    <recommendedName>
        <fullName evidence="4">Nucleoside triphosphate pyrophosphatase</fullName>
        <ecNumber evidence="4">3.6.1.9</ecNumber>
    </recommendedName>
    <alternativeName>
        <fullName evidence="4">Nucleotide pyrophosphatase</fullName>
        <shortName evidence="4">Nucleotide PPase</shortName>
    </alternativeName>
</protein>
<evidence type="ECO:0000256" key="1">
    <source>
        <dbReference type="ARBA" id="ARBA00001968"/>
    </source>
</evidence>
<dbReference type="PANTHER" id="PTHR43213:SF5">
    <property type="entry name" value="BIFUNCTIONAL DTTP_UTP PYROPHOSPHATASE_METHYLTRANSFERASE PROTEIN-RELATED"/>
    <property type="match status" value="1"/>
</dbReference>
<evidence type="ECO:0000256" key="2">
    <source>
        <dbReference type="ARBA" id="ARBA00022801"/>
    </source>
</evidence>
<comment type="similarity">
    <text evidence="4">Belongs to the Maf family.</text>
</comment>
<evidence type="ECO:0000313" key="6">
    <source>
        <dbReference type="Proteomes" id="UP000051870"/>
    </source>
</evidence>
<dbReference type="GO" id="GO:0047429">
    <property type="term" value="F:nucleoside triphosphate diphosphatase activity"/>
    <property type="evidence" value="ECO:0007669"/>
    <property type="project" value="UniProtKB-EC"/>
</dbReference>
<dbReference type="SUPFAM" id="SSF52972">
    <property type="entry name" value="ITPase-like"/>
    <property type="match status" value="1"/>
</dbReference>
<dbReference type="Proteomes" id="UP000051870">
    <property type="component" value="Unassembled WGS sequence"/>
</dbReference>